<proteinExistence type="predicted"/>
<dbReference type="Proteomes" id="UP001221757">
    <property type="component" value="Unassembled WGS sequence"/>
</dbReference>
<dbReference type="EMBL" id="JARKIE010000061">
    <property type="protein sequence ID" value="KAJ7691024.1"/>
    <property type="molecule type" value="Genomic_DNA"/>
</dbReference>
<protein>
    <submittedName>
        <fullName evidence="1">Uncharacterized protein</fullName>
    </submittedName>
</protein>
<organism evidence="1 2">
    <name type="scientific">Mycena rosella</name>
    <name type="common">Pink bonnet</name>
    <name type="synonym">Agaricus rosellus</name>
    <dbReference type="NCBI Taxonomy" id="1033263"/>
    <lineage>
        <taxon>Eukaryota</taxon>
        <taxon>Fungi</taxon>
        <taxon>Dikarya</taxon>
        <taxon>Basidiomycota</taxon>
        <taxon>Agaricomycotina</taxon>
        <taxon>Agaricomycetes</taxon>
        <taxon>Agaricomycetidae</taxon>
        <taxon>Agaricales</taxon>
        <taxon>Marasmiineae</taxon>
        <taxon>Mycenaceae</taxon>
        <taxon>Mycena</taxon>
    </lineage>
</organism>
<evidence type="ECO:0000313" key="2">
    <source>
        <dbReference type="Proteomes" id="UP001221757"/>
    </source>
</evidence>
<dbReference type="AlphaFoldDB" id="A0AAD7DIJ9"/>
<comment type="caution">
    <text evidence="1">The sequence shown here is derived from an EMBL/GenBank/DDBJ whole genome shotgun (WGS) entry which is preliminary data.</text>
</comment>
<name>A0AAD7DIJ9_MYCRO</name>
<accession>A0AAD7DIJ9</accession>
<sequence>MPGISPLSLSPEQFQELLQLATDAKTTSYFAVAALTFLLKWTESAATTTSSQSVMSINTTGKNGTAPVATVFQTDKLEGVTTTLIVATVDLILLLRQHTLRWDNKLMLFSTVEISSIQIDRLPDHVNNLLVAVPKYFTLYPAPSLVVVPTRLKAFTMFVMTVHHCKSRLGASSYLRNAMPIVTLFLRDGIYWFLAAVAVNPPQIIMWASVYCVSVKSVPAQDCNAK</sequence>
<evidence type="ECO:0000313" key="1">
    <source>
        <dbReference type="EMBL" id="KAJ7691024.1"/>
    </source>
</evidence>
<gene>
    <name evidence="1" type="ORF">B0H17DRAFT_1134043</name>
</gene>
<keyword evidence="2" id="KW-1185">Reference proteome</keyword>
<reference evidence="1" key="1">
    <citation type="submission" date="2023-03" db="EMBL/GenBank/DDBJ databases">
        <title>Massive genome expansion in bonnet fungi (Mycena s.s.) driven by repeated elements and novel gene families across ecological guilds.</title>
        <authorList>
            <consortium name="Lawrence Berkeley National Laboratory"/>
            <person name="Harder C.B."/>
            <person name="Miyauchi S."/>
            <person name="Viragh M."/>
            <person name="Kuo A."/>
            <person name="Thoen E."/>
            <person name="Andreopoulos B."/>
            <person name="Lu D."/>
            <person name="Skrede I."/>
            <person name="Drula E."/>
            <person name="Henrissat B."/>
            <person name="Morin E."/>
            <person name="Kohler A."/>
            <person name="Barry K."/>
            <person name="LaButti K."/>
            <person name="Morin E."/>
            <person name="Salamov A."/>
            <person name="Lipzen A."/>
            <person name="Mereny Z."/>
            <person name="Hegedus B."/>
            <person name="Baldrian P."/>
            <person name="Stursova M."/>
            <person name="Weitz H."/>
            <person name="Taylor A."/>
            <person name="Grigoriev I.V."/>
            <person name="Nagy L.G."/>
            <person name="Martin F."/>
            <person name="Kauserud H."/>
        </authorList>
    </citation>
    <scope>NUCLEOTIDE SEQUENCE</scope>
    <source>
        <strain evidence="1">CBHHK067</strain>
    </source>
</reference>